<keyword evidence="1" id="KW-0472">Membrane</keyword>
<protein>
    <submittedName>
        <fullName evidence="2">Uncharacterized protein</fullName>
    </submittedName>
</protein>
<organism evidence="2 3">
    <name type="scientific">Methermicoccus shengliensis</name>
    <dbReference type="NCBI Taxonomy" id="660064"/>
    <lineage>
        <taxon>Archaea</taxon>
        <taxon>Methanobacteriati</taxon>
        <taxon>Methanobacteriota</taxon>
        <taxon>Stenosarchaea group</taxon>
        <taxon>Methanomicrobia</taxon>
        <taxon>Methanosarcinales</taxon>
        <taxon>Methermicoccaceae</taxon>
        <taxon>Methermicoccus</taxon>
    </lineage>
</organism>
<name>A0A832VX06_9EURY</name>
<evidence type="ECO:0000313" key="3">
    <source>
        <dbReference type="Proteomes" id="UP000600363"/>
    </source>
</evidence>
<dbReference type="AlphaFoldDB" id="A0A832VX06"/>
<accession>A0A832VX06</accession>
<evidence type="ECO:0000256" key="1">
    <source>
        <dbReference type="SAM" id="Phobius"/>
    </source>
</evidence>
<reference evidence="2" key="1">
    <citation type="journal article" date="2020" name="bioRxiv">
        <title>A rank-normalized archaeal taxonomy based on genome phylogeny resolves widespread incomplete and uneven classifications.</title>
        <authorList>
            <person name="Rinke C."/>
            <person name="Chuvochina M."/>
            <person name="Mussig A.J."/>
            <person name="Chaumeil P.-A."/>
            <person name="Waite D.W."/>
            <person name="Whitman W.B."/>
            <person name="Parks D.H."/>
            <person name="Hugenholtz P."/>
        </authorList>
    </citation>
    <scope>NUCLEOTIDE SEQUENCE</scope>
    <source>
        <strain evidence="2">UBA12518</strain>
    </source>
</reference>
<comment type="caution">
    <text evidence="2">The sequence shown here is derived from an EMBL/GenBank/DDBJ whole genome shotgun (WGS) entry which is preliminary data.</text>
</comment>
<gene>
    <name evidence="2" type="ORF">HA299_01735</name>
</gene>
<feature type="transmembrane region" description="Helical" evidence="1">
    <location>
        <begin position="9"/>
        <end position="30"/>
    </location>
</feature>
<dbReference type="EMBL" id="DUIH01000009">
    <property type="protein sequence ID" value="HIH69333.1"/>
    <property type="molecule type" value="Genomic_DNA"/>
</dbReference>
<evidence type="ECO:0000313" key="2">
    <source>
        <dbReference type="EMBL" id="HIH69333.1"/>
    </source>
</evidence>
<sequence length="93" mass="10107">MMFREKREIYLISAAILAMFAMFAMFSLIWSQSYLFIMKNYALNSVSTVALAASFSAAGNLLVQVLAAAALLHFLSVMVILAGRKHAGGVESV</sequence>
<proteinExistence type="predicted"/>
<keyword evidence="1" id="KW-0812">Transmembrane</keyword>
<dbReference type="RefSeq" id="WP_157203052.1">
    <property type="nucleotide sequence ID" value="NZ_DUIH01000009.1"/>
</dbReference>
<dbReference type="Proteomes" id="UP000600363">
    <property type="component" value="Unassembled WGS sequence"/>
</dbReference>
<feature type="transmembrane region" description="Helical" evidence="1">
    <location>
        <begin position="50"/>
        <end position="75"/>
    </location>
</feature>
<keyword evidence="1" id="KW-1133">Transmembrane helix</keyword>